<dbReference type="Proteomes" id="UP001054945">
    <property type="component" value="Unassembled WGS sequence"/>
</dbReference>
<name>A0AAV4VFU5_CAEEX</name>
<dbReference type="AlphaFoldDB" id="A0AAV4VFU5"/>
<feature type="region of interest" description="Disordered" evidence="1">
    <location>
        <begin position="16"/>
        <end position="51"/>
    </location>
</feature>
<evidence type="ECO:0000256" key="1">
    <source>
        <dbReference type="SAM" id="MobiDB-lite"/>
    </source>
</evidence>
<proteinExistence type="predicted"/>
<evidence type="ECO:0000313" key="3">
    <source>
        <dbReference type="Proteomes" id="UP001054945"/>
    </source>
</evidence>
<feature type="compositionally biased region" description="Polar residues" evidence="1">
    <location>
        <begin position="23"/>
        <end position="47"/>
    </location>
</feature>
<accession>A0AAV4VFU5</accession>
<organism evidence="2 3">
    <name type="scientific">Caerostris extrusa</name>
    <name type="common">Bark spider</name>
    <name type="synonym">Caerostris bankana</name>
    <dbReference type="NCBI Taxonomy" id="172846"/>
    <lineage>
        <taxon>Eukaryota</taxon>
        <taxon>Metazoa</taxon>
        <taxon>Ecdysozoa</taxon>
        <taxon>Arthropoda</taxon>
        <taxon>Chelicerata</taxon>
        <taxon>Arachnida</taxon>
        <taxon>Araneae</taxon>
        <taxon>Araneomorphae</taxon>
        <taxon>Entelegynae</taxon>
        <taxon>Araneoidea</taxon>
        <taxon>Araneidae</taxon>
        <taxon>Caerostris</taxon>
    </lineage>
</organism>
<comment type="caution">
    <text evidence="2">The sequence shown here is derived from an EMBL/GenBank/DDBJ whole genome shotgun (WGS) entry which is preliminary data.</text>
</comment>
<reference evidence="2 3" key="1">
    <citation type="submission" date="2021-06" db="EMBL/GenBank/DDBJ databases">
        <title>Caerostris extrusa draft genome.</title>
        <authorList>
            <person name="Kono N."/>
            <person name="Arakawa K."/>
        </authorList>
    </citation>
    <scope>NUCLEOTIDE SEQUENCE [LARGE SCALE GENOMIC DNA]</scope>
</reference>
<dbReference type="EMBL" id="BPLR01014495">
    <property type="protein sequence ID" value="GIY69152.1"/>
    <property type="molecule type" value="Genomic_DNA"/>
</dbReference>
<protein>
    <submittedName>
        <fullName evidence="2">E3 ubiquitin-protein ligase MYCBP2</fullName>
    </submittedName>
</protein>
<gene>
    <name evidence="2" type="primary">MYCBP2_0</name>
    <name evidence="2" type="ORF">CEXT_121821</name>
</gene>
<evidence type="ECO:0000313" key="2">
    <source>
        <dbReference type="EMBL" id="GIY69152.1"/>
    </source>
</evidence>
<keyword evidence="3" id="KW-1185">Reference proteome</keyword>
<sequence>MCIIHSIDFYTAHHFGLSDRTNDSSPLTPEQNRDPSPSASNGHTQEMSPGVCGSEILRYPVLVDCVNTRSEREGCNPGPCSFREVLDRLLSIVKQIIELMLRNCKTTINS</sequence>